<accession>A0A2C0EGT8</accession>
<evidence type="ECO:0000313" key="1">
    <source>
        <dbReference type="EMBL" id="PGQ05117.1"/>
    </source>
</evidence>
<reference evidence="1 2" key="1">
    <citation type="submission" date="2017-09" db="EMBL/GenBank/DDBJ databases">
        <title>Large-scale bioinformatics analysis of Bacillus genomes uncovers conserved roles of natural products in bacterial physiology.</title>
        <authorList>
            <consortium name="Agbiome Team Llc"/>
            <person name="Bleich R.M."/>
            <person name="Grubbs K.J."/>
            <person name="Santa Maria K.C."/>
            <person name="Allen S.E."/>
            <person name="Farag S."/>
            <person name="Shank E.A."/>
            <person name="Bowers A."/>
        </authorList>
    </citation>
    <scope>NUCLEOTIDE SEQUENCE [LARGE SCALE GENOMIC DNA]</scope>
    <source>
        <strain evidence="1 2">AFS046104</strain>
    </source>
</reference>
<protein>
    <submittedName>
        <fullName evidence="1">Uncharacterized protein</fullName>
    </submittedName>
</protein>
<sequence length="79" mass="9441">MKPVRVYFVCKSFNHLQLPFRKKKQSRLKLTLHKLSLIVMWCYPTSINLRYIFIQNAVFSRIILLSFIDVIKVDISNKP</sequence>
<gene>
    <name evidence="1" type="ORF">COA08_27715</name>
</gene>
<comment type="caution">
    <text evidence="1">The sequence shown here is derived from an EMBL/GenBank/DDBJ whole genome shotgun (WGS) entry which is preliminary data.</text>
</comment>
<dbReference type="AlphaFoldDB" id="A0A2C0EGT8"/>
<organism evidence="1 2">
    <name type="scientific">Bacillus cereus</name>
    <dbReference type="NCBI Taxonomy" id="1396"/>
    <lineage>
        <taxon>Bacteria</taxon>
        <taxon>Bacillati</taxon>
        <taxon>Bacillota</taxon>
        <taxon>Bacilli</taxon>
        <taxon>Bacillales</taxon>
        <taxon>Bacillaceae</taxon>
        <taxon>Bacillus</taxon>
        <taxon>Bacillus cereus group</taxon>
    </lineage>
</organism>
<name>A0A2C0EGT8_BACCE</name>
<evidence type="ECO:0000313" key="2">
    <source>
        <dbReference type="Proteomes" id="UP000221438"/>
    </source>
</evidence>
<proteinExistence type="predicted"/>
<dbReference type="Proteomes" id="UP000221438">
    <property type="component" value="Unassembled WGS sequence"/>
</dbReference>
<dbReference type="EMBL" id="NUJQ01000053">
    <property type="protein sequence ID" value="PGQ05117.1"/>
    <property type="molecule type" value="Genomic_DNA"/>
</dbReference>